<evidence type="ECO:0000256" key="3">
    <source>
        <dbReference type="ARBA" id="ARBA00022771"/>
    </source>
</evidence>
<organism evidence="8 9">
    <name type="scientific">Coemansia erecta</name>
    <dbReference type="NCBI Taxonomy" id="147472"/>
    <lineage>
        <taxon>Eukaryota</taxon>
        <taxon>Fungi</taxon>
        <taxon>Fungi incertae sedis</taxon>
        <taxon>Zoopagomycota</taxon>
        <taxon>Kickxellomycotina</taxon>
        <taxon>Kickxellomycetes</taxon>
        <taxon>Kickxellales</taxon>
        <taxon>Kickxellaceae</taxon>
        <taxon>Coemansia</taxon>
    </lineage>
</organism>
<dbReference type="Pfam" id="PF00628">
    <property type="entry name" value="PHD"/>
    <property type="match status" value="1"/>
</dbReference>
<keyword evidence="2" id="KW-0479">Metal-binding</keyword>
<proteinExistence type="predicted"/>
<accession>A0A9W8CW30</accession>
<feature type="compositionally biased region" description="Acidic residues" evidence="6">
    <location>
        <begin position="615"/>
        <end position="625"/>
    </location>
</feature>
<dbReference type="GO" id="GO:0048188">
    <property type="term" value="C:Set1C/COMPASS complex"/>
    <property type="evidence" value="ECO:0007669"/>
    <property type="project" value="InterPro"/>
</dbReference>
<dbReference type="InterPro" id="IPR013083">
    <property type="entry name" value="Znf_RING/FYVE/PHD"/>
</dbReference>
<keyword evidence="9" id="KW-1185">Reference proteome</keyword>
<feature type="compositionally biased region" description="Low complexity" evidence="6">
    <location>
        <begin position="504"/>
        <end position="515"/>
    </location>
</feature>
<feature type="domain" description="Zinc finger PHD-type" evidence="7">
    <location>
        <begin position="119"/>
        <end position="166"/>
    </location>
</feature>
<dbReference type="GO" id="GO:0045893">
    <property type="term" value="P:positive regulation of DNA-templated transcription"/>
    <property type="evidence" value="ECO:0007669"/>
    <property type="project" value="TreeGrafter"/>
</dbReference>
<feature type="compositionally biased region" description="Basic residues" evidence="6">
    <location>
        <begin position="368"/>
        <end position="377"/>
    </location>
</feature>
<comment type="caution">
    <text evidence="8">The sequence shown here is derived from an EMBL/GenBank/DDBJ whole genome shotgun (WGS) entry which is preliminary data.</text>
</comment>
<dbReference type="InterPro" id="IPR037869">
    <property type="entry name" value="Spp1/CFP1"/>
</dbReference>
<feature type="region of interest" description="Disordered" evidence="6">
    <location>
        <begin position="88"/>
        <end position="110"/>
    </location>
</feature>
<feature type="region of interest" description="Disordered" evidence="6">
    <location>
        <begin position="298"/>
        <end position="323"/>
    </location>
</feature>
<dbReference type="Proteomes" id="UP001149813">
    <property type="component" value="Unassembled WGS sequence"/>
</dbReference>
<protein>
    <recommendedName>
        <fullName evidence="7">Zinc finger PHD-type domain-containing protein</fullName>
    </recommendedName>
</protein>
<evidence type="ECO:0000313" key="8">
    <source>
        <dbReference type="EMBL" id="KAJ1725803.1"/>
    </source>
</evidence>
<evidence type="ECO:0000256" key="5">
    <source>
        <dbReference type="ARBA" id="ARBA00023242"/>
    </source>
</evidence>
<name>A0A9W8CW30_9FUNG</name>
<feature type="compositionally biased region" description="Low complexity" evidence="6">
    <location>
        <begin position="445"/>
        <end position="456"/>
    </location>
</feature>
<evidence type="ECO:0000259" key="7">
    <source>
        <dbReference type="SMART" id="SM00249"/>
    </source>
</evidence>
<feature type="compositionally biased region" description="Low complexity" evidence="6">
    <location>
        <begin position="464"/>
        <end position="480"/>
    </location>
</feature>
<dbReference type="InterPro" id="IPR001965">
    <property type="entry name" value="Znf_PHD"/>
</dbReference>
<dbReference type="SUPFAM" id="SSF57903">
    <property type="entry name" value="FYVE/PHD zinc finger"/>
    <property type="match status" value="1"/>
</dbReference>
<evidence type="ECO:0000313" key="9">
    <source>
        <dbReference type="Proteomes" id="UP001149813"/>
    </source>
</evidence>
<feature type="region of interest" description="Disordered" evidence="6">
    <location>
        <begin position="191"/>
        <end position="217"/>
    </location>
</feature>
<feature type="compositionally biased region" description="Polar residues" evidence="6">
    <location>
        <begin position="20"/>
        <end position="33"/>
    </location>
</feature>
<feature type="region of interest" description="Disordered" evidence="6">
    <location>
        <begin position="717"/>
        <end position="740"/>
    </location>
</feature>
<dbReference type="PANTHER" id="PTHR46174">
    <property type="entry name" value="CXXC-TYPE ZINC FINGER PROTEIN 1"/>
    <property type="match status" value="1"/>
</dbReference>
<evidence type="ECO:0000256" key="6">
    <source>
        <dbReference type="SAM" id="MobiDB-lite"/>
    </source>
</evidence>
<feature type="region of interest" description="Disordered" evidence="6">
    <location>
        <begin position="1"/>
        <end position="76"/>
    </location>
</feature>
<feature type="compositionally biased region" description="Acidic residues" evidence="6">
    <location>
        <begin position="90"/>
        <end position="100"/>
    </location>
</feature>
<dbReference type="InterPro" id="IPR011011">
    <property type="entry name" value="Znf_FYVE_PHD"/>
</dbReference>
<feature type="compositionally biased region" description="Basic and acidic residues" evidence="6">
    <location>
        <begin position="341"/>
        <end position="360"/>
    </location>
</feature>
<dbReference type="InterPro" id="IPR019786">
    <property type="entry name" value="Zinc_finger_PHD-type_CS"/>
</dbReference>
<dbReference type="PROSITE" id="PS01359">
    <property type="entry name" value="ZF_PHD_1"/>
    <property type="match status" value="1"/>
</dbReference>
<feature type="region of interest" description="Disordered" evidence="6">
    <location>
        <begin position="655"/>
        <end position="689"/>
    </location>
</feature>
<gene>
    <name evidence="8" type="ORF">LPJ53_000064</name>
</gene>
<feature type="region of interest" description="Disordered" evidence="6">
    <location>
        <begin position="336"/>
        <end position="397"/>
    </location>
</feature>
<dbReference type="EMBL" id="JANBOJ010000001">
    <property type="protein sequence ID" value="KAJ1725803.1"/>
    <property type="molecule type" value="Genomic_DNA"/>
</dbReference>
<evidence type="ECO:0000256" key="2">
    <source>
        <dbReference type="ARBA" id="ARBA00022723"/>
    </source>
</evidence>
<evidence type="ECO:0000256" key="1">
    <source>
        <dbReference type="ARBA" id="ARBA00004123"/>
    </source>
</evidence>
<keyword evidence="4" id="KW-0862">Zinc</keyword>
<feature type="compositionally biased region" description="Polar residues" evidence="6">
    <location>
        <begin position="563"/>
        <end position="575"/>
    </location>
</feature>
<dbReference type="PANTHER" id="PTHR46174:SF1">
    <property type="entry name" value="CXXC-TYPE ZINC FINGER PROTEIN 1"/>
    <property type="match status" value="1"/>
</dbReference>
<dbReference type="InterPro" id="IPR019787">
    <property type="entry name" value="Znf_PHD-finger"/>
</dbReference>
<dbReference type="Gene3D" id="3.30.40.10">
    <property type="entry name" value="Zinc/RING finger domain, C3HC4 (zinc finger)"/>
    <property type="match status" value="1"/>
</dbReference>
<reference evidence="8" key="1">
    <citation type="submission" date="2022-07" db="EMBL/GenBank/DDBJ databases">
        <title>Phylogenomic reconstructions and comparative analyses of Kickxellomycotina fungi.</title>
        <authorList>
            <person name="Reynolds N.K."/>
            <person name="Stajich J.E."/>
            <person name="Barry K."/>
            <person name="Grigoriev I.V."/>
            <person name="Crous P."/>
            <person name="Smith M.E."/>
        </authorList>
    </citation>
    <scope>NUCLEOTIDE SEQUENCE</scope>
    <source>
        <strain evidence="8">NBRC 32514</strain>
    </source>
</reference>
<evidence type="ECO:0000256" key="4">
    <source>
        <dbReference type="ARBA" id="ARBA00022833"/>
    </source>
</evidence>
<keyword evidence="3" id="KW-0863">Zinc-finger</keyword>
<feature type="compositionally biased region" description="Polar residues" evidence="6">
    <location>
        <begin position="583"/>
        <end position="593"/>
    </location>
</feature>
<dbReference type="GO" id="GO:0008270">
    <property type="term" value="F:zinc ion binding"/>
    <property type="evidence" value="ECO:0007669"/>
    <property type="project" value="UniProtKB-KW"/>
</dbReference>
<comment type="subcellular location">
    <subcellularLocation>
        <location evidence="1">Nucleus</location>
    </subcellularLocation>
</comment>
<dbReference type="SMART" id="SM00249">
    <property type="entry name" value="PHD"/>
    <property type="match status" value="1"/>
</dbReference>
<feature type="region of interest" description="Disordered" evidence="6">
    <location>
        <begin position="445"/>
        <end position="595"/>
    </location>
</feature>
<keyword evidence="5" id="KW-0539">Nucleus</keyword>
<sequence>MSKTKFPHPSAPSIAKTNKAAATSPTGSSSRLQNLAMGKAPPRAQLSGKAAAKRHGSSTADSTQRRHPAGASSGKSLTAVAALTSASFDSESDGSDDLDISGDGPDFPRGGISGPRPVYCVCRRSTTSSEGMLKCTDCKELFHGSCVGVAPHTIQQSPLYLCESCLQQHPRRKRVPGTILGIGSRIASEAASTASARKTKKKQRAQADSLSDDDGNGVIYLRPNATSQPAGNQMLARAEADAGHVPRVALLPAANQAALAAFSSAAAAGETMDDDDICPICEDECTCGNARSQPPIAPTGSAFAGQNGANFTSSKSEADDGPAMPLFSQIARIVSHGGHQPTEKREASTKKNTKKTESRAPKTAVAKPRSKPRAKKGKGSEKNLIPRMVDDIGGSSSGGEGVVEYELLDDDALLAAPGDGDEGLNLSDGLDGEFVDTAFDPAHSRSAVSRASSEAAPLARLQKASKPAAKPKTTATTKSKPAAKRGRPPKAASGQTSWDKKKQAQAAARVQSKSAFEPLVYQVNSTVIRGRDRRQQAAKRGLSPLRAPSEGMSGDDDEFINITDVTSDASSTGYPSETEFDLPSTQGEETPTAVSARANDIASEWSDTNMRIISDDDADGEDIEKAEEAYLIHMEENEFSSSSLSDLDDERLAGIRRGRVDNSDIDSGDESDSESNDGDGGVRNRMRRRRRRAVRAQTASFHDFGSGSDIGSLSDIGSISSLSSDEDSETDQELTFREPKTEEERALVNYVGSDDEKEEAMLSMHLDQLRAVRNVLPYCSSSPLLESSDAGSDIVSDVDVQIAFTYHQGDNSDANEDLSDDLMDGWATEVRRRWETDSDSSSDSSALSESKIDKLRLKGDEDDNHSDLYSSDSYDEFYARSAFLDMGSDGDDDGTLEDSMYPPGLDLDSASLALGVALSMEQQGYSKEDAAAAAAAAAAAYPGNGGTGGGGSIDVLGKQVATTTITASMNANGEADPIDGIVSIKSSTNANGTSRMATGTHTPYLSSGWRSAYLDSPGQPALSYVLPKDLNEARSPNVALAAAAAAQAELDASAKQAVEADAGDSASAAQFEASAATTATVVTGNGQTNAGLASLVSKDAESHSLPKPTEPQSATVSRFTSQLPNSSFYKPLSSICSPIRRASSATAVPQAAQRKSSEEYIPQLDAAYNPGAPLVSLAEVNAALSVLVDQSTPNSPPEHPGLEEIGTGALKRKLSSGSITAGAGDDKRIRGDEPLVGFEGIGADGGQIPLDLSMLFAAENLSSGLPCPGTPQRVSSASMALGAGTPIRSGPGRLYADDQEAGGSDMDDWLMNMDQLVDTDALMIKSPPPSPAEGAGSIDIGSDISRQLSSIGAIGGGHRPASAAPAGGVDMFARWDRIPVNIFRRSRALASSRRRDMVSQDDMMGAVSSLALTAIKSSRQRRALINTTLLAQHTLPAEAALQQNAIRQAVRDGRRAMRNQGMQPAGMALPVPPPPPPPPTPLSASHIAPVADGVATSNLHRSSSAVVARTSSMAADLQNGLPRSLVSAGSKTEAGTPWETLSQVSDHSEATAASAAAAAARAKLGRNAALEDAADSDGEYAFGWLEDEEDLSLFAMPGLSADGNAVGSQEPLSMTMVLASASPMLMPFKASANGGSGSGGGSEPHLR</sequence>
<dbReference type="OrthoDB" id="436852at2759"/>
<feature type="compositionally biased region" description="Acidic residues" evidence="6">
    <location>
        <begin position="663"/>
        <end position="677"/>
    </location>
</feature>
<feature type="region of interest" description="Disordered" evidence="6">
    <location>
        <begin position="608"/>
        <end position="629"/>
    </location>
</feature>